<keyword evidence="2" id="KW-1133">Transmembrane helix</keyword>
<evidence type="ECO:0000313" key="4">
    <source>
        <dbReference type="Proteomes" id="UP001500540"/>
    </source>
</evidence>
<feature type="transmembrane region" description="Helical" evidence="2">
    <location>
        <begin position="109"/>
        <end position="132"/>
    </location>
</feature>
<proteinExistence type="predicted"/>
<name>A0ABP7GCQ9_9MICO</name>
<comment type="caution">
    <text evidence="3">The sequence shown here is derived from an EMBL/GenBank/DDBJ whole genome shotgun (WGS) entry which is preliminary data.</text>
</comment>
<dbReference type="InterPro" id="IPR046231">
    <property type="entry name" value="DUF6264"/>
</dbReference>
<evidence type="ECO:0000313" key="3">
    <source>
        <dbReference type="EMBL" id="GAA3761264.1"/>
    </source>
</evidence>
<dbReference type="Pfam" id="PF19779">
    <property type="entry name" value="DUF6264"/>
    <property type="match status" value="1"/>
</dbReference>
<dbReference type="Proteomes" id="UP001500540">
    <property type="component" value="Unassembled WGS sequence"/>
</dbReference>
<keyword evidence="2" id="KW-0472">Membrane</keyword>
<dbReference type="RefSeq" id="WP_344781615.1">
    <property type="nucleotide sequence ID" value="NZ_BAABAF010000004.1"/>
</dbReference>
<accession>A0ABP7GCQ9</accession>
<evidence type="ECO:0000256" key="1">
    <source>
        <dbReference type="SAM" id="MobiDB-lite"/>
    </source>
</evidence>
<evidence type="ECO:0000256" key="2">
    <source>
        <dbReference type="SAM" id="Phobius"/>
    </source>
</evidence>
<dbReference type="EMBL" id="BAABAF010000004">
    <property type="protein sequence ID" value="GAA3761264.1"/>
    <property type="molecule type" value="Genomic_DNA"/>
</dbReference>
<keyword evidence="4" id="KW-1185">Reference proteome</keyword>
<feature type="transmembrane region" description="Helical" evidence="2">
    <location>
        <begin position="65"/>
        <end position="89"/>
    </location>
</feature>
<reference evidence="4" key="1">
    <citation type="journal article" date="2019" name="Int. J. Syst. Evol. Microbiol.">
        <title>The Global Catalogue of Microorganisms (GCM) 10K type strain sequencing project: providing services to taxonomists for standard genome sequencing and annotation.</title>
        <authorList>
            <consortium name="The Broad Institute Genomics Platform"/>
            <consortium name="The Broad Institute Genome Sequencing Center for Infectious Disease"/>
            <person name="Wu L."/>
            <person name="Ma J."/>
        </authorList>
    </citation>
    <scope>NUCLEOTIDE SEQUENCE [LARGE SCALE GENOMIC DNA]</scope>
    <source>
        <strain evidence="4">JCM 16950</strain>
    </source>
</reference>
<organism evidence="3 4">
    <name type="scientific">Microbacterium kribbense</name>
    <dbReference type="NCBI Taxonomy" id="433645"/>
    <lineage>
        <taxon>Bacteria</taxon>
        <taxon>Bacillati</taxon>
        <taxon>Actinomycetota</taxon>
        <taxon>Actinomycetes</taxon>
        <taxon>Micrococcales</taxon>
        <taxon>Microbacteriaceae</taxon>
        <taxon>Microbacterium</taxon>
    </lineage>
</organism>
<protein>
    <recommendedName>
        <fullName evidence="5">Integral membrane protein</fullName>
    </recommendedName>
</protein>
<gene>
    <name evidence="3" type="ORF">GCM10022240_12240</name>
</gene>
<keyword evidence="2" id="KW-0812">Transmembrane</keyword>
<evidence type="ECO:0008006" key="5">
    <source>
        <dbReference type="Google" id="ProtNLM"/>
    </source>
</evidence>
<feature type="transmembrane region" description="Helical" evidence="2">
    <location>
        <begin position="144"/>
        <end position="167"/>
    </location>
</feature>
<feature type="compositionally biased region" description="Pro residues" evidence="1">
    <location>
        <begin position="32"/>
        <end position="47"/>
    </location>
</feature>
<sequence>MSAPQPNGRPRPQYGEYASAEEQRARIREPASPAPPVGPAPAAPPPASGMRPARAAASRHPVDRIVTIALLAYGGVNVLLSVMSFVNLAEVVGTTYTMMGVPGHFTDTAAAHAWGIAAAVVMVVGYLGTLLLSVRAIRHGRRSWWIPVVGAVVSYIGVVICVAVPLMNDPAFVGYLQAH</sequence>
<feature type="region of interest" description="Disordered" evidence="1">
    <location>
        <begin position="1"/>
        <end position="54"/>
    </location>
</feature>